<feature type="compositionally biased region" description="Low complexity" evidence="1">
    <location>
        <begin position="117"/>
        <end position="132"/>
    </location>
</feature>
<organism evidence="2 3">
    <name type="scientific">Penicillium canariense</name>
    <dbReference type="NCBI Taxonomy" id="189055"/>
    <lineage>
        <taxon>Eukaryota</taxon>
        <taxon>Fungi</taxon>
        <taxon>Dikarya</taxon>
        <taxon>Ascomycota</taxon>
        <taxon>Pezizomycotina</taxon>
        <taxon>Eurotiomycetes</taxon>
        <taxon>Eurotiomycetidae</taxon>
        <taxon>Eurotiales</taxon>
        <taxon>Aspergillaceae</taxon>
        <taxon>Penicillium</taxon>
    </lineage>
</organism>
<accession>A0A9W9I9K9</accession>
<dbReference type="EMBL" id="JAPQKN010000002">
    <property type="protein sequence ID" value="KAJ5169171.1"/>
    <property type="molecule type" value="Genomic_DNA"/>
</dbReference>
<feature type="compositionally biased region" description="Basic and acidic residues" evidence="1">
    <location>
        <begin position="150"/>
        <end position="165"/>
    </location>
</feature>
<proteinExistence type="predicted"/>
<protein>
    <submittedName>
        <fullName evidence="2">Uncharacterized protein</fullName>
    </submittedName>
</protein>
<keyword evidence="3" id="KW-1185">Reference proteome</keyword>
<dbReference type="RefSeq" id="XP_056545632.1">
    <property type="nucleotide sequence ID" value="XM_056686890.1"/>
</dbReference>
<gene>
    <name evidence="2" type="ORF">N7482_004765</name>
</gene>
<reference evidence="2" key="2">
    <citation type="journal article" date="2023" name="IMA Fungus">
        <title>Comparative genomic study of the Penicillium genus elucidates a diverse pangenome and 15 lateral gene transfer events.</title>
        <authorList>
            <person name="Petersen C."/>
            <person name="Sorensen T."/>
            <person name="Nielsen M.R."/>
            <person name="Sondergaard T.E."/>
            <person name="Sorensen J.L."/>
            <person name="Fitzpatrick D.A."/>
            <person name="Frisvad J.C."/>
            <person name="Nielsen K.L."/>
        </authorList>
    </citation>
    <scope>NUCLEOTIDE SEQUENCE</scope>
    <source>
        <strain evidence="2">IBT 26290</strain>
    </source>
</reference>
<dbReference type="OrthoDB" id="5371646at2759"/>
<dbReference type="GeneID" id="81426066"/>
<dbReference type="Proteomes" id="UP001149163">
    <property type="component" value="Unassembled WGS sequence"/>
</dbReference>
<reference evidence="2" key="1">
    <citation type="submission" date="2022-11" db="EMBL/GenBank/DDBJ databases">
        <authorList>
            <person name="Petersen C."/>
        </authorList>
    </citation>
    <scope>NUCLEOTIDE SEQUENCE</scope>
    <source>
        <strain evidence="2">IBT 26290</strain>
    </source>
</reference>
<name>A0A9W9I9K9_9EURO</name>
<sequence length="329" mass="35241">MSNPPDTPWTEEEKNTLLTEILKKAGIPSSYFLRMINEFRINPNWEHIPLPQGKPDAIYKTRPPQQHPPPPGPATAALPRPEGPGTPAPIDPTLRKRPLYPADKPPAPRAIQPRPPASTASYSSESSAQLSPRLDSTVSGEPPRKRGRPSKAETERRKAAAEARGETYPPSRRSGSGRLKIPPSPTSPASLAPYPSAPAPQPIYGPSAGSLSYDITATRPIAPAPSLPGAQERQDVQTRSMGPNLRELPRPTEMGHPLPSPHTLQLGPPAPFPRLNSNPGERSAYGTIPPGRFSPPDSGRRDSAASRGEPTAGPYEDRTSTTPGEKPPG</sequence>
<comment type="caution">
    <text evidence="2">The sequence shown here is derived from an EMBL/GenBank/DDBJ whole genome shotgun (WGS) entry which is preliminary data.</text>
</comment>
<feature type="compositionally biased region" description="Pro residues" evidence="1">
    <location>
        <begin position="103"/>
        <end position="116"/>
    </location>
</feature>
<dbReference type="AlphaFoldDB" id="A0A9W9I9K9"/>
<feature type="compositionally biased region" description="Pro residues" evidence="1">
    <location>
        <begin position="81"/>
        <end position="90"/>
    </location>
</feature>
<evidence type="ECO:0000313" key="2">
    <source>
        <dbReference type="EMBL" id="KAJ5169171.1"/>
    </source>
</evidence>
<evidence type="ECO:0000313" key="3">
    <source>
        <dbReference type="Proteomes" id="UP001149163"/>
    </source>
</evidence>
<evidence type="ECO:0000256" key="1">
    <source>
        <dbReference type="SAM" id="MobiDB-lite"/>
    </source>
</evidence>
<feature type="region of interest" description="Disordered" evidence="1">
    <location>
        <begin position="46"/>
        <end position="329"/>
    </location>
</feature>